<proteinExistence type="predicted"/>
<dbReference type="AlphaFoldDB" id="A0AAD2B0D1"/>
<accession>A0AAD2B0D1</accession>
<comment type="caution">
    <text evidence="1">The sequence shown here is derived from an EMBL/GenBank/DDBJ whole genome shotgun (WGS) entry which is preliminary data.</text>
</comment>
<reference evidence="1" key="1">
    <citation type="submission" date="2023-07" db="EMBL/GenBank/DDBJ databases">
        <authorList>
            <person name="Peeters C."/>
        </authorList>
    </citation>
    <scope>NUCLEOTIDE SEQUENCE</scope>
    <source>
        <strain evidence="1">R-77591</strain>
    </source>
</reference>
<dbReference type="EMBL" id="CATVXE010000027">
    <property type="protein sequence ID" value="CAJ0695962.1"/>
    <property type="molecule type" value="Genomic_DNA"/>
</dbReference>
<name>A0AAD2B0D1_9RALS</name>
<organism evidence="1 2">
    <name type="scientific">Ralstonia mannitolilytica</name>
    <dbReference type="NCBI Taxonomy" id="105219"/>
    <lineage>
        <taxon>Bacteria</taxon>
        <taxon>Pseudomonadati</taxon>
        <taxon>Pseudomonadota</taxon>
        <taxon>Betaproteobacteria</taxon>
        <taxon>Burkholderiales</taxon>
        <taxon>Burkholderiaceae</taxon>
        <taxon>Ralstonia</taxon>
    </lineage>
</organism>
<evidence type="ECO:0000313" key="1">
    <source>
        <dbReference type="EMBL" id="CAJ0695962.1"/>
    </source>
</evidence>
<dbReference type="Proteomes" id="UP001190002">
    <property type="component" value="Unassembled WGS sequence"/>
</dbReference>
<gene>
    <name evidence="1" type="ORF">R77591_04507</name>
</gene>
<sequence length="47" mass="5422">MARKPLEPTWRAILHRVATDRAELWRRIGPQVGRVDGFTRNLGAPKQ</sequence>
<evidence type="ECO:0000313" key="2">
    <source>
        <dbReference type="Proteomes" id="UP001190002"/>
    </source>
</evidence>
<protein>
    <submittedName>
        <fullName evidence="1">Uncharacterized protein</fullName>
    </submittedName>
</protein>